<dbReference type="HOGENOM" id="CLU_017953_3_0_7"/>
<evidence type="ECO:0008006" key="3">
    <source>
        <dbReference type="Google" id="ProtNLM"/>
    </source>
</evidence>
<dbReference type="eggNOG" id="COG5610">
    <property type="taxonomic scope" value="Bacteria"/>
</dbReference>
<protein>
    <recommendedName>
        <fullName evidence="3">HAD family hydrolase</fullName>
    </recommendedName>
</protein>
<name>I4C9Q7_DESTA</name>
<dbReference type="KEGG" id="dti:Desti_3652"/>
<dbReference type="InterPro" id="IPR036412">
    <property type="entry name" value="HAD-like_sf"/>
</dbReference>
<dbReference type="SUPFAM" id="SSF56784">
    <property type="entry name" value="HAD-like"/>
    <property type="match status" value="1"/>
</dbReference>
<evidence type="ECO:0000313" key="2">
    <source>
        <dbReference type="Proteomes" id="UP000006055"/>
    </source>
</evidence>
<dbReference type="RefSeq" id="WP_014811426.1">
    <property type="nucleotide sequence ID" value="NC_018025.1"/>
</dbReference>
<dbReference type="AlphaFoldDB" id="I4C9Q7"/>
<dbReference type="Gene3D" id="1.10.150.400">
    <property type="match status" value="1"/>
</dbReference>
<accession>I4C9Q7</accession>
<dbReference type="InterPro" id="IPR023214">
    <property type="entry name" value="HAD_sf"/>
</dbReference>
<dbReference type="EMBL" id="CP003360">
    <property type="protein sequence ID" value="AFM26298.1"/>
    <property type="molecule type" value="Genomic_DNA"/>
</dbReference>
<gene>
    <name evidence="1" type="ordered locus">Desti_3652</name>
</gene>
<proteinExistence type="predicted"/>
<keyword evidence="2" id="KW-1185">Reference proteome</keyword>
<dbReference type="OrthoDB" id="9816564at2"/>
<reference evidence="2" key="1">
    <citation type="submission" date="2012-06" db="EMBL/GenBank/DDBJ databases">
        <title>Complete sequence of chromosome of Desulfomonile tiedjei DSM 6799.</title>
        <authorList>
            <person name="Lucas S."/>
            <person name="Copeland A."/>
            <person name="Lapidus A."/>
            <person name="Glavina del Rio T."/>
            <person name="Dalin E."/>
            <person name="Tice H."/>
            <person name="Bruce D."/>
            <person name="Goodwin L."/>
            <person name="Pitluck S."/>
            <person name="Peters L."/>
            <person name="Ovchinnikova G."/>
            <person name="Zeytun A."/>
            <person name="Lu M."/>
            <person name="Kyrpides N."/>
            <person name="Mavromatis K."/>
            <person name="Ivanova N."/>
            <person name="Brettin T."/>
            <person name="Detter J.C."/>
            <person name="Han C."/>
            <person name="Larimer F."/>
            <person name="Land M."/>
            <person name="Hauser L."/>
            <person name="Markowitz V."/>
            <person name="Cheng J.-F."/>
            <person name="Hugenholtz P."/>
            <person name="Woyke T."/>
            <person name="Wu D."/>
            <person name="Spring S."/>
            <person name="Schroeder M."/>
            <person name="Brambilla E."/>
            <person name="Klenk H.-P."/>
            <person name="Eisen J.A."/>
        </authorList>
    </citation>
    <scope>NUCLEOTIDE SEQUENCE [LARGE SCALE GENOMIC DNA]</scope>
    <source>
        <strain evidence="2">ATCC 49306 / DSM 6799 / DCB-1</strain>
    </source>
</reference>
<dbReference type="STRING" id="706587.Desti_3652"/>
<dbReference type="Proteomes" id="UP000006055">
    <property type="component" value="Chromosome"/>
</dbReference>
<dbReference type="Pfam" id="PF00702">
    <property type="entry name" value="Hydrolase"/>
    <property type="match status" value="1"/>
</dbReference>
<sequence length="647" mass="73373">MRSLKAKLPGIAVKVARRVFRVKSPTHVTRVVERLNLNVKVVSFDVFDTLLRRVVFPPEKTKIPSARALSGLLRSRGVSIDVGQILALRTQVEIAQWQAAKSQGFDPEYHIHGVFHGLLKNFMDEDEARLHVPRLIDEEISGEKWACRSEEGMVEAVRRLRELGKRVVFISDMYLGHDHVKELLDRNGFKGLFHRGYVSSEHRLSKRSGRLFVRMLEDEQVEPRQWIHFGDKITNDLLRPKFLGGRSYLYWPDHHETRLRRLEHLALREDHDGDCRVTLLVNACGLRNSGERGAAFDCGYTVFGPLIAHFVHRAALKVAEDRIRSVMFDGGTSPILQEVFKRMGIPECDDVRAESCCIPDYMMNLMVPDWTAALKKTAGKTSLRELFSTLFLDTQSLFPIVRSCGFNSLDDIVESGTEWRLQLLLNHPEFRKSVLEQREHDRGLLRDYLGQQGIEAHDTVSVIAFGPDTRFQETLQSVCSVKGHYLFLSEDRRGQGFLASGLDSHGRISETAIGLLHTLTAPLDARPLELKRNLDGKIVPVFSECRDNAATNRDLAVLQEGILQFAETYGQMTRFAKFPLTDEDTAGFLGRFERFVRKPTVAEAKTVLSCLNGEPSWRRGRIAVVGGHSLVSAYDSFASLFRKMYSG</sequence>
<dbReference type="Gene3D" id="3.40.50.1000">
    <property type="entry name" value="HAD superfamily/HAD-like"/>
    <property type="match status" value="1"/>
</dbReference>
<evidence type="ECO:0000313" key="1">
    <source>
        <dbReference type="EMBL" id="AFM26298.1"/>
    </source>
</evidence>
<organism evidence="1 2">
    <name type="scientific">Desulfomonile tiedjei (strain ATCC 49306 / DSM 6799 / DCB-1)</name>
    <dbReference type="NCBI Taxonomy" id="706587"/>
    <lineage>
        <taxon>Bacteria</taxon>
        <taxon>Pseudomonadati</taxon>
        <taxon>Thermodesulfobacteriota</taxon>
        <taxon>Desulfomonilia</taxon>
        <taxon>Desulfomonilales</taxon>
        <taxon>Desulfomonilaceae</taxon>
        <taxon>Desulfomonile</taxon>
    </lineage>
</organism>